<evidence type="ECO:0000313" key="3">
    <source>
        <dbReference type="Proteomes" id="UP000053342"/>
    </source>
</evidence>
<evidence type="ECO:0000256" key="1">
    <source>
        <dbReference type="SAM" id="MobiDB-lite"/>
    </source>
</evidence>
<sequence length="146" mass="16924">MPQKRKRAWLVEDSRAHGRIKKQAEARKQREAYKLERTRALVEQGLTKYQLDERRDRYYCMKEHPARFCGQCNPRADVEDNEGLSDEEAGMSDSWSDDERDKVVKYIKGKIQAVDSAATRLKMFFDDPQAEKPPAVNYGANGHCIT</sequence>
<evidence type="ECO:0000313" key="2">
    <source>
        <dbReference type="EMBL" id="KIW36214.1"/>
    </source>
</evidence>
<dbReference type="AlphaFoldDB" id="A0A0D2DKE3"/>
<accession>A0A0D2DKE3</accession>
<feature type="region of interest" description="Disordered" evidence="1">
    <location>
        <begin position="73"/>
        <end position="98"/>
    </location>
</feature>
<reference evidence="2 3" key="1">
    <citation type="submission" date="2015-01" db="EMBL/GenBank/DDBJ databases">
        <title>The Genome Sequence of Exophiala oligosperma CBS72588.</title>
        <authorList>
            <consortium name="The Broad Institute Genomics Platform"/>
            <person name="Cuomo C."/>
            <person name="de Hoog S."/>
            <person name="Gorbushina A."/>
            <person name="Stielow B."/>
            <person name="Teixiera M."/>
            <person name="Abouelleil A."/>
            <person name="Chapman S.B."/>
            <person name="Priest M."/>
            <person name="Young S.K."/>
            <person name="Wortman J."/>
            <person name="Nusbaum C."/>
            <person name="Birren B."/>
        </authorList>
    </citation>
    <scope>NUCLEOTIDE SEQUENCE [LARGE SCALE GENOMIC DNA]</scope>
    <source>
        <strain evidence="2 3">CBS 72588</strain>
    </source>
</reference>
<dbReference type="OrthoDB" id="10497758at2759"/>
<organism evidence="2 3">
    <name type="scientific">Exophiala oligosperma</name>
    <dbReference type="NCBI Taxonomy" id="215243"/>
    <lineage>
        <taxon>Eukaryota</taxon>
        <taxon>Fungi</taxon>
        <taxon>Dikarya</taxon>
        <taxon>Ascomycota</taxon>
        <taxon>Pezizomycotina</taxon>
        <taxon>Eurotiomycetes</taxon>
        <taxon>Chaetothyriomycetidae</taxon>
        <taxon>Chaetothyriales</taxon>
        <taxon>Herpotrichiellaceae</taxon>
        <taxon>Exophiala</taxon>
    </lineage>
</organism>
<dbReference type="HOGENOM" id="CLU_1777451_0_0_1"/>
<dbReference type="EMBL" id="KN847368">
    <property type="protein sequence ID" value="KIW36214.1"/>
    <property type="molecule type" value="Genomic_DNA"/>
</dbReference>
<gene>
    <name evidence="2" type="ORF">PV06_11508</name>
</gene>
<protein>
    <submittedName>
        <fullName evidence="2">Uncharacterized protein</fullName>
    </submittedName>
</protein>
<dbReference type="RefSeq" id="XP_016256430.1">
    <property type="nucleotide sequence ID" value="XM_016413198.1"/>
</dbReference>
<name>A0A0D2DKE3_9EURO</name>
<dbReference type="Proteomes" id="UP000053342">
    <property type="component" value="Unassembled WGS sequence"/>
</dbReference>
<keyword evidence="3" id="KW-1185">Reference proteome</keyword>
<dbReference type="VEuPathDB" id="FungiDB:PV06_11508"/>
<feature type="compositionally biased region" description="Acidic residues" evidence="1">
    <location>
        <begin position="79"/>
        <end position="96"/>
    </location>
</feature>
<dbReference type="GeneID" id="27363582"/>
<proteinExistence type="predicted"/>